<comment type="caution">
    <text evidence="1">The sequence shown here is derived from an EMBL/GenBank/DDBJ whole genome shotgun (WGS) entry which is preliminary data.</text>
</comment>
<keyword evidence="1" id="KW-0808">Transferase</keyword>
<evidence type="ECO:0000313" key="2">
    <source>
        <dbReference type="Proteomes" id="UP000753802"/>
    </source>
</evidence>
<sequence length="346" mass="38953">MKILYSIQATGNGHIARAAELMPFLSRYGKVDVFLSGSNSSLDTSLPVRYKSKGLSLFYGNSGGLDYWKMIKAFSPVRILREARDLPVERYDVVLNDFESITSLACKLKNVPFIHFGHQASFQSQHTPRPKKKDPAGEFILKHYASSRHNIGLHFKKYDDFIFSPVIKEKILQADVTDEGHITVYLSHYADAVVEKYLSQVKDVLFHVFSKTKKEVERKNNILFMPVNNERFTQSMISSYGVITGAGFETPAETLYLGKKLICVPIQGQYEQLCNAAAISDFNVPVVGHIDEGFPAKISQWLSGAWPETLQLQHSTACIVEAVMEKAAMMRAQKQLIHSPGYNFSM</sequence>
<dbReference type="Gene3D" id="3.40.50.2000">
    <property type="entry name" value="Glycogen Phosphorylase B"/>
    <property type="match status" value="1"/>
</dbReference>
<dbReference type="Pfam" id="PF13528">
    <property type="entry name" value="Glyco_trans_1_3"/>
    <property type="match status" value="1"/>
</dbReference>
<dbReference type="GO" id="GO:0016740">
    <property type="term" value="F:transferase activity"/>
    <property type="evidence" value="ECO:0007669"/>
    <property type="project" value="UniProtKB-KW"/>
</dbReference>
<evidence type="ECO:0000313" key="1">
    <source>
        <dbReference type="EMBL" id="NCI50029.1"/>
    </source>
</evidence>
<dbReference type="RefSeq" id="WP_161818344.1">
    <property type="nucleotide sequence ID" value="NZ_JAACJS010000012.1"/>
</dbReference>
<protein>
    <submittedName>
        <fullName evidence="1">Glycosyl transferase</fullName>
    </submittedName>
</protein>
<dbReference type="EMBL" id="JAACJS010000012">
    <property type="protein sequence ID" value="NCI50029.1"/>
    <property type="molecule type" value="Genomic_DNA"/>
</dbReference>
<dbReference type="Proteomes" id="UP000753802">
    <property type="component" value="Unassembled WGS sequence"/>
</dbReference>
<name>A0ABW9ZUX2_9BACT</name>
<reference evidence="1 2" key="1">
    <citation type="submission" date="2020-01" db="EMBL/GenBank/DDBJ databases">
        <title>Genome analysis.</title>
        <authorList>
            <person name="Wu S."/>
            <person name="Wang G."/>
        </authorList>
    </citation>
    <scope>NUCLEOTIDE SEQUENCE [LARGE SCALE GENOMIC DNA]</scope>
    <source>
        <strain evidence="1 2">SYL130</strain>
    </source>
</reference>
<gene>
    <name evidence="1" type="ORF">GWC95_08855</name>
</gene>
<proteinExistence type="predicted"/>
<organism evidence="1 2">
    <name type="scientific">Sediminibacterium roseum</name>
    <dbReference type="NCBI Taxonomy" id="1978412"/>
    <lineage>
        <taxon>Bacteria</taxon>
        <taxon>Pseudomonadati</taxon>
        <taxon>Bacteroidota</taxon>
        <taxon>Chitinophagia</taxon>
        <taxon>Chitinophagales</taxon>
        <taxon>Chitinophagaceae</taxon>
        <taxon>Sediminibacterium</taxon>
    </lineage>
</organism>
<accession>A0ABW9ZUX2</accession>
<keyword evidence="2" id="KW-1185">Reference proteome</keyword>